<dbReference type="InterPro" id="IPR015424">
    <property type="entry name" value="PyrdxlP-dep_Trfase"/>
</dbReference>
<comment type="pathway">
    <text evidence="2">Amino-acid degradation; L-phenylalanine degradation; acetoacetate and fumarate from L-phenylalanine: step 2/6.</text>
</comment>
<evidence type="ECO:0000256" key="10">
    <source>
        <dbReference type="ARBA" id="ARBA00022898"/>
    </source>
</evidence>
<dbReference type="InterPro" id="IPR005958">
    <property type="entry name" value="TyrNic_aminoTrfase"/>
</dbReference>
<dbReference type="PANTHER" id="PTHR45744:SF2">
    <property type="entry name" value="TYROSINE AMINOTRANSFERASE"/>
    <property type="match status" value="1"/>
</dbReference>
<feature type="non-terminal residue" evidence="16">
    <location>
        <position position="424"/>
    </location>
</feature>
<dbReference type="GO" id="GO:0004838">
    <property type="term" value="F:L-tyrosine-2-oxoglutarate transaminase activity"/>
    <property type="evidence" value="ECO:0007669"/>
    <property type="project" value="InterPro"/>
</dbReference>
<dbReference type="NCBIfam" id="TIGR01264">
    <property type="entry name" value="tyr_amTase_E"/>
    <property type="match status" value="1"/>
</dbReference>
<organism evidence="16 17">
    <name type="scientific">Asbolus verrucosus</name>
    <name type="common">Desert ironclad beetle</name>
    <dbReference type="NCBI Taxonomy" id="1661398"/>
    <lineage>
        <taxon>Eukaryota</taxon>
        <taxon>Metazoa</taxon>
        <taxon>Ecdysozoa</taxon>
        <taxon>Arthropoda</taxon>
        <taxon>Hexapoda</taxon>
        <taxon>Insecta</taxon>
        <taxon>Pterygota</taxon>
        <taxon>Neoptera</taxon>
        <taxon>Endopterygota</taxon>
        <taxon>Coleoptera</taxon>
        <taxon>Polyphaga</taxon>
        <taxon>Cucujiformia</taxon>
        <taxon>Tenebrionidae</taxon>
        <taxon>Pimeliinae</taxon>
        <taxon>Asbolus</taxon>
    </lineage>
</organism>
<evidence type="ECO:0000256" key="13">
    <source>
        <dbReference type="ARBA" id="ARBA00047798"/>
    </source>
</evidence>
<evidence type="ECO:0000256" key="11">
    <source>
        <dbReference type="ARBA" id="ARBA00023232"/>
    </source>
</evidence>
<comment type="cofactor">
    <cofactor evidence="1 14">
        <name>pyridoxal 5'-phosphate</name>
        <dbReference type="ChEBI" id="CHEBI:597326"/>
    </cofactor>
</comment>
<proteinExistence type="inferred from homology"/>
<keyword evidence="8 16" id="KW-0808">Transferase</keyword>
<feature type="domain" description="Aminotransferase class I/classII large" evidence="15">
    <location>
        <begin position="52"/>
        <end position="415"/>
    </location>
</feature>
<dbReference type="PROSITE" id="PS00105">
    <property type="entry name" value="AA_TRANSFER_CLASS_1"/>
    <property type="match status" value="1"/>
</dbReference>
<gene>
    <name evidence="16" type="ORF">BDFB_008417</name>
</gene>
<comment type="subunit">
    <text evidence="4">Homodimer.</text>
</comment>
<name>A0A482WDB7_ASBVE</name>
<evidence type="ECO:0000256" key="9">
    <source>
        <dbReference type="ARBA" id="ARBA00022878"/>
    </source>
</evidence>
<dbReference type="STRING" id="1661398.A0A482WDB7"/>
<keyword evidence="10" id="KW-0663">Pyridoxal phosphate</keyword>
<dbReference type="FunFam" id="3.40.640.10:FF:000048">
    <property type="entry name" value="tyrosine aminotransferase"/>
    <property type="match status" value="1"/>
</dbReference>
<dbReference type="Gene3D" id="3.40.640.10">
    <property type="entry name" value="Type I PLP-dependent aspartate aminotransferase-like (Major domain)"/>
    <property type="match status" value="1"/>
</dbReference>
<evidence type="ECO:0000256" key="14">
    <source>
        <dbReference type="PIRSR" id="PIRSR000517-1"/>
    </source>
</evidence>
<keyword evidence="11" id="KW-0585">Phenylalanine catabolism</keyword>
<comment type="similarity">
    <text evidence="3">Belongs to the class-I pyridoxal-phosphate-dependent aminotransferase family.</text>
</comment>
<evidence type="ECO:0000256" key="6">
    <source>
        <dbReference type="ARBA" id="ARBA00015959"/>
    </source>
</evidence>
<evidence type="ECO:0000256" key="3">
    <source>
        <dbReference type="ARBA" id="ARBA00007441"/>
    </source>
</evidence>
<dbReference type="EC" id="2.6.1.5" evidence="5"/>
<evidence type="ECO:0000256" key="7">
    <source>
        <dbReference type="ARBA" id="ARBA00022576"/>
    </source>
</evidence>
<dbReference type="InterPro" id="IPR004838">
    <property type="entry name" value="NHTrfase_class1_PyrdxlP-BS"/>
</dbReference>
<evidence type="ECO:0000256" key="12">
    <source>
        <dbReference type="ARBA" id="ARBA00031696"/>
    </source>
</evidence>
<evidence type="ECO:0000256" key="2">
    <source>
        <dbReference type="ARBA" id="ARBA00005203"/>
    </source>
</evidence>
<dbReference type="GO" id="GO:0006559">
    <property type="term" value="P:L-phenylalanine catabolic process"/>
    <property type="evidence" value="ECO:0007669"/>
    <property type="project" value="UniProtKB-UniPathway"/>
</dbReference>
<dbReference type="AlphaFoldDB" id="A0A482WDB7"/>
<evidence type="ECO:0000313" key="17">
    <source>
        <dbReference type="Proteomes" id="UP000292052"/>
    </source>
</evidence>
<dbReference type="GO" id="GO:0030170">
    <property type="term" value="F:pyridoxal phosphate binding"/>
    <property type="evidence" value="ECO:0007669"/>
    <property type="project" value="InterPro"/>
</dbReference>
<dbReference type="InterPro" id="IPR015422">
    <property type="entry name" value="PyrdxlP-dep_Trfase_small"/>
</dbReference>
<dbReference type="Gene3D" id="3.90.1150.10">
    <property type="entry name" value="Aspartate Aminotransferase, domain 1"/>
    <property type="match status" value="1"/>
</dbReference>
<evidence type="ECO:0000256" key="4">
    <source>
        <dbReference type="ARBA" id="ARBA00011738"/>
    </source>
</evidence>
<comment type="caution">
    <text evidence="16">The sequence shown here is derived from an EMBL/GenBank/DDBJ whole genome shotgun (WGS) entry which is preliminary data.</text>
</comment>
<comment type="catalytic activity">
    <reaction evidence="13">
        <text>L-tyrosine + 2-oxoglutarate = 3-(4-hydroxyphenyl)pyruvate + L-glutamate</text>
        <dbReference type="Rhea" id="RHEA:15093"/>
        <dbReference type="ChEBI" id="CHEBI:16810"/>
        <dbReference type="ChEBI" id="CHEBI:29985"/>
        <dbReference type="ChEBI" id="CHEBI:36242"/>
        <dbReference type="ChEBI" id="CHEBI:58315"/>
        <dbReference type="EC" id="2.6.1.5"/>
    </reaction>
</comment>
<evidence type="ECO:0000256" key="8">
    <source>
        <dbReference type="ARBA" id="ARBA00022679"/>
    </source>
</evidence>
<dbReference type="UniPathway" id="UPA00139">
    <property type="reaction ID" value="UER00338"/>
</dbReference>
<dbReference type="InterPro" id="IPR015421">
    <property type="entry name" value="PyrdxlP-dep_Trfase_major"/>
</dbReference>
<keyword evidence="17" id="KW-1185">Reference proteome</keyword>
<evidence type="ECO:0000256" key="5">
    <source>
        <dbReference type="ARBA" id="ARBA00012749"/>
    </source>
</evidence>
<dbReference type="NCBIfam" id="TIGR01265">
    <property type="entry name" value="tyr_nico_aTase"/>
    <property type="match status" value="1"/>
</dbReference>
<dbReference type="SUPFAM" id="SSF53383">
    <property type="entry name" value="PLP-dependent transferases"/>
    <property type="match status" value="1"/>
</dbReference>
<keyword evidence="7 16" id="KW-0032">Aminotransferase</keyword>
<dbReference type="EMBL" id="QDEB01001036">
    <property type="protein sequence ID" value="RZC43232.1"/>
    <property type="molecule type" value="Genomic_DNA"/>
</dbReference>
<dbReference type="Proteomes" id="UP000292052">
    <property type="component" value="Unassembled WGS sequence"/>
</dbReference>
<evidence type="ECO:0000313" key="16">
    <source>
        <dbReference type="EMBL" id="RZC43232.1"/>
    </source>
</evidence>
<feature type="modified residue" description="N6-(pyridoxal phosphate)lysine" evidence="14">
    <location>
        <position position="262"/>
    </location>
</feature>
<dbReference type="PANTHER" id="PTHR45744">
    <property type="entry name" value="TYROSINE AMINOTRANSFERASE"/>
    <property type="match status" value="1"/>
</dbReference>
<evidence type="ECO:0000256" key="1">
    <source>
        <dbReference type="ARBA" id="ARBA00001933"/>
    </source>
</evidence>
<dbReference type="InterPro" id="IPR004839">
    <property type="entry name" value="Aminotransferase_I/II_large"/>
</dbReference>
<protein>
    <recommendedName>
        <fullName evidence="6">Tyrosine aminotransferase</fullName>
        <ecNumber evidence="5">2.6.1.5</ecNumber>
    </recommendedName>
    <alternativeName>
        <fullName evidence="12">L-tyrosine:2-oxoglutarate aminotransferase</fullName>
    </alternativeName>
</protein>
<dbReference type="Pfam" id="PF00155">
    <property type="entry name" value="Aminotran_1_2"/>
    <property type="match status" value="1"/>
</dbReference>
<reference evidence="16 17" key="1">
    <citation type="submission" date="2017-03" db="EMBL/GenBank/DDBJ databases">
        <title>Genome of the blue death feigning beetle - Asbolus verrucosus.</title>
        <authorList>
            <person name="Rider S.D."/>
        </authorList>
    </citation>
    <scope>NUCLEOTIDE SEQUENCE [LARGE SCALE GENOMIC DNA]</scope>
    <source>
        <strain evidence="16">Butters</strain>
        <tissue evidence="16">Head and leg muscle</tissue>
    </source>
</reference>
<dbReference type="InterPro" id="IPR005957">
    <property type="entry name" value="Tyrosine_aminoTrfase"/>
</dbReference>
<dbReference type="PIRSF" id="PIRSF000517">
    <property type="entry name" value="Tyr_transaminase"/>
    <property type="match status" value="1"/>
</dbReference>
<dbReference type="GO" id="GO:0006572">
    <property type="term" value="P:L-tyrosine catabolic process"/>
    <property type="evidence" value="ECO:0007669"/>
    <property type="project" value="UniProtKB-KW"/>
</dbReference>
<dbReference type="OrthoDB" id="7042322at2759"/>
<accession>A0A482WDB7</accession>
<dbReference type="PRINTS" id="PR00753">
    <property type="entry name" value="ACCSYNTHASE"/>
</dbReference>
<evidence type="ECO:0000259" key="15">
    <source>
        <dbReference type="Pfam" id="PF00155"/>
    </source>
</evidence>
<sequence>MLDNQLKEKKCIIFGGKTDLWKIDSSSTAKNCKNYIRQIVDTLDLQPNPEKPVVALSIGDPTVYGNLKPSEESVQAVIDVIQEGACNGYAPCVGYEKSREAVADYLSYDGVKFQARDIILCSGCSSSLEIAITALCDERKNHNLLMPRPGFSIYRTLAEAIGVNVKYYNLLPEQNWEIDLAHLESQIDQNTAVIILNNPSNPCGSVYSEEHLRNVLEIAYTHRIPVIADEIYERIVFSGSKFVSTASLNSRIPILICGGLAKRFLAPGWRLGWIAIHDEVGAFDSEIRKALTSLSQRIIGSNTLIQGALPAILQNTPQNFHDNLINILEKHAKLAFEILRNVRGLAPFMPQGTMYMMVEVHFNKFPFKDGLHFVTKLMEEESVFCLPGDCFQLSGFMRIVLTVPEDLLLEACNRISEFCNRHYV</sequence>
<keyword evidence="9" id="KW-0828">Tyrosine catabolism</keyword>
<dbReference type="CDD" id="cd00609">
    <property type="entry name" value="AAT_like"/>
    <property type="match status" value="1"/>
</dbReference>